<feature type="domain" description="CYTH" evidence="1">
    <location>
        <begin position="33"/>
        <end position="125"/>
    </location>
</feature>
<evidence type="ECO:0000259" key="1">
    <source>
        <dbReference type="Pfam" id="PF01928"/>
    </source>
</evidence>
<dbReference type="SUPFAM" id="SSF55154">
    <property type="entry name" value="CYTH-like phosphatases"/>
    <property type="match status" value="1"/>
</dbReference>
<organism evidence="2 3">
    <name type="scientific">Candidatus Sherwoodlollariibacterium unditelluris</name>
    <dbReference type="NCBI Taxonomy" id="1974757"/>
    <lineage>
        <taxon>Bacteria</taxon>
        <taxon>Pseudomonadati</taxon>
        <taxon>Candidatus Omnitrophota</taxon>
        <taxon>Candidatus Sherwoodlollariibacterium</taxon>
    </lineage>
</organism>
<dbReference type="Gene3D" id="2.40.320.10">
    <property type="entry name" value="Hypothetical Protein Pfu-838710-001"/>
    <property type="match status" value="1"/>
</dbReference>
<gene>
    <name evidence="2" type="ORF">COX41_04605</name>
</gene>
<proteinExistence type="predicted"/>
<name>A0A2G9YIN4_9BACT</name>
<accession>A0A2G9YIN4</accession>
<dbReference type="EMBL" id="PCRK01000114">
    <property type="protein sequence ID" value="PIP19100.1"/>
    <property type="molecule type" value="Genomic_DNA"/>
</dbReference>
<dbReference type="InterPro" id="IPR033469">
    <property type="entry name" value="CYTH-like_dom_sf"/>
</dbReference>
<protein>
    <submittedName>
        <fullName evidence="2">Adenylate cyclase</fullName>
    </submittedName>
</protein>
<dbReference type="Pfam" id="PF01928">
    <property type="entry name" value="CYTH"/>
    <property type="match status" value="1"/>
</dbReference>
<evidence type="ECO:0000313" key="3">
    <source>
        <dbReference type="Proteomes" id="UP000231292"/>
    </source>
</evidence>
<dbReference type="AlphaFoldDB" id="A0A2G9YIN4"/>
<reference evidence="2 3" key="1">
    <citation type="submission" date="2017-09" db="EMBL/GenBank/DDBJ databases">
        <title>Depth-based differentiation of microbial function through sediment-hosted aquifers and enrichment of novel symbionts in the deep terrestrial subsurface.</title>
        <authorList>
            <person name="Probst A.J."/>
            <person name="Ladd B."/>
            <person name="Jarett J.K."/>
            <person name="Geller-Mcgrath D.E."/>
            <person name="Sieber C.M."/>
            <person name="Emerson J.B."/>
            <person name="Anantharaman K."/>
            <person name="Thomas B.C."/>
            <person name="Malmstrom R."/>
            <person name="Stieglmeier M."/>
            <person name="Klingl A."/>
            <person name="Woyke T."/>
            <person name="Ryan C.M."/>
            <person name="Banfield J.F."/>
        </authorList>
    </citation>
    <scope>NUCLEOTIDE SEQUENCE [LARGE SCALE GENOMIC DNA]</scope>
    <source>
        <strain evidence="2">CG23_combo_of_CG06-09_8_20_14_all_41_10</strain>
    </source>
</reference>
<sequence length="133" mass="15832">MDIKKIEKKLIKLGAKKEPEVLMRRWVFDIDPKKEEWIRLRDNGKTVTIAYKCKSGSNVAGTEEIEIEVDDFEKTKEILSKILKENQYYQENKRITFHLKDLEFTIDTRPRIPSFLEIEAESEEKVIESNRRT</sequence>
<dbReference type="Proteomes" id="UP000231292">
    <property type="component" value="Unassembled WGS sequence"/>
</dbReference>
<dbReference type="InterPro" id="IPR023577">
    <property type="entry name" value="CYTH_domain"/>
</dbReference>
<evidence type="ECO:0000313" key="2">
    <source>
        <dbReference type="EMBL" id="PIP19100.1"/>
    </source>
</evidence>
<comment type="caution">
    <text evidence="2">The sequence shown here is derived from an EMBL/GenBank/DDBJ whole genome shotgun (WGS) entry which is preliminary data.</text>
</comment>